<protein>
    <submittedName>
        <fullName evidence="2">Uncharacterized protein</fullName>
    </submittedName>
</protein>
<reference evidence="2" key="1">
    <citation type="submission" date="2016-01" db="EMBL/GenBank/DDBJ databases">
        <title>Reference transcriptome for the parasite Schistocephalus solidus: insights into the molecular evolution of parasitism.</title>
        <authorList>
            <person name="Hebert F.O."/>
            <person name="Grambauer S."/>
            <person name="Barber I."/>
            <person name="Landry C.R."/>
            <person name="Aubin-Horth N."/>
        </authorList>
    </citation>
    <scope>NUCLEOTIDE SEQUENCE</scope>
</reference>
<feature type="coiled-coil region" evidence="1">
    <location>
        <begin position="15"/>
        <end position="98"/>
    </location>
</feature>
<evidence type="ECO:0000313" key="2">
    <source>
        <dbReference type="EMBL" id="JAP55547.1"/>
    </source>
</evidence>
<name>A0A0X3Q001_SCHSO</name>
<dbReference type="EMBL" id="GEEE01007678">
    <property type="protein sequence ID" value="JAP55547.1"/>
    <property type="molecule type" value="Transcribed_RNA"/>
</dbReference>
<evidence type="ECO:0000256" key="1">
    <source>
        <dbReference type="SAM" id="Coils"/>
    </source>
</evidence>
<organism evidence="2">
    <name type="scientific">Schistocephalus solidus</name>
    <name type="common">Tapeworm</name>
    <dbReference type="NCBI Taxonomy" id="70667"/>
    <lineage>
        <taxon>Eukaryota</taxon>
        <taxon>Metazoa</taxon>
        <taxon>Spiralia</taxon>
        <taxon>Lophotrochozoa</taxon>
        <taxon>Platyhelminthes</taxon>
        <taxon>Cestoda</taxon>
        <taxon>Eucestoda</taxon>
        <taxon>Diphyllobothriidea</taxon>
        <taxon>Diphyllobothriidae</taxon>
        <taxon>Schistocephalus</taxon>
    </lineage>
</organism>
<proteinExistence type="predicted"/>
<dbReference type="EMBL" id="GEEE01014949">
    <property type="protein sequence ID" value="JAP48276.1"/>
    <property type="molecule type" value="Transcribed_RNA"/>
</dbReference>
<keyword evidence="1" id="KW-0175">Coiled coil</keyword>
<dbReference type="AlphaFoldDB" id="A0A0X3Q001"/>
<gene>
    <name evidence="2" type="ORF">TR119451</name>
</gene>
<accession>A0A0X3Q001</accession>
<sequence length="199" mass="23567">MSKMEELVHEISFTVEKLTSRITEEKEKIKQFNENRKRALEEYDRIKLNNEQLKMDIEQLQQTFFRESQQSRSLSTANDLVEKRLQTLTKAVDDIRAAGEKMRTERLRVLNEFREKINEYEQILQKNDILLQFVEKWRENAENNRDLIAFPGIIQNLAHSLSHFYKIDLTGTLENIAENAENAAETKDMEIKEKNTAVF</sequence>